<proteinExistence type="predicted"/>
<organism evidence="2 3">
    <name type="scientific">Streptomyces prasinosporus</name>
    <dbReference type="NCBI Taxonomy" id="68256"/>
    <lineage>
        <taxon>Bacteria</taxon>
        <taxon>Bacillati</taxon>
        <taxon>Actinomycetota</taxon>
        <taxon>Actinomycetes</taxon>
        <taxon>Kitasatosporales</taxon>
        <taxon>Streptomycetaceae</taxon>
        <taxon>Streptomyces</taxon>
        <taxon>Streptomyces albogriseolus group</taxon>
    </lineage>
</organism>
<evidence type="ECO:0000313" key="3">
    <source>
        <dbReference type="Proteomes" id="UP001501455"/>
    </source>
</evidence>
<comment type="caution">
    <text evidence="2">The sequence shown here is derived from an EMBL/GenBank/DDBJ whole genome shotgun (WGS) entry which is preliminary data.</text>
</comment>
<dbReference type="EMBL" id="BAAAXF010000088">
    <property type="protein sequence ID" value="GAA3506038.1"/>
    <property type="molecule type" value="Genomic_DNA"/>
</dbReference>
<sequence length="119" mass="12916">MKMTKKLGTALSLAGTLTLGSMVMAAPAEASSYCAYQGSDRACGVTYSTYDVHEVCDNEADGNGVYAYFYDKWGGINRVNDGNGSASGCGRETWDHNGIYAIEICEDDWGDDTCVYKRY</sequence>
<dbReference type="Proteomes" id="UP001501455">
    <property type="component" value="Unassembled WGS sequence"/>
</dbReference>
<protein>
    <submittedName>
        <fullName evidence="2">Uncharacterized protein</fullName>
    </submittedName>
</protein>
<feature type="chain" id="PRO_5045042512" evidence="1">
    <location>
        <begin position="31"/>
        <end position="119"/>
    </location>
</feature>
<name>A0ABP6UH47_9ACTN</name>
<gene>
    <name evidence="2" type="ORF">GCM10019016_131530</name>
</gene>
<accession>A0ABP6UH47</accession>
<keyword evidence="1" id="KW-0732">Signal</keyword>
<feature type="signal peptide" evidence="1">
    <location>
        <begin position="1"/>
        <end position="30"/>
    </location>
</feature>
<reference evidence="3" key="1">
    <citation type="journal article" date="2019" name="Int. J. Syst. Evol. Microbiol.">
        <title>The Global Catalogue of Microorganisms (GCM) 10K type strain sequencing project: providing services to taxonomists for standard genome sequencing and annotation.</title>
        <authorList>
            <consortium name="The Broad Institute Genomics Platform"/>
            <consortium name="The Broad Institute Genome Sequencing Center for Infectious Disease"/>
            <person name="Wu L."/>
            <person name="Ma J."/>
        </authorList>
    </citation>
    <scope>NUCLEOTIDE SEQUENCE [LARGE SCALE GENOMIC DNA]</scope>
    <source>
        <strain evidence="3">JCM 4816</strain>
    </source>
</reference>
<keyword evidence="3" id="KW-1185">Reference proteome</keyword>
<evidence type="ECO:0000256" key="1">
    <source>
        <dbReference type="SAM" id="SignalP"/>
    </source>
</evidence>
<evidence type="ECO:0000313" key="2">
    <source>
        <dbReference type="EMBL" id="GAA3506038.1"/>
    </source>
</evidence>